<dbReference type="Ensembl" id="ENSORLT00000004038.2">
    <property type="protein sequence ID" value="ENSORLP00000004037.2"/>
    <property type="gene ID" value="ENSORLG00000003242.2"/>
</dbReference>
<reference evidence="3 4" key="1">
    <citation type="journal article" date="2007" name="Nature">
        <title>The medaka draft genome and insights into vertebrate genome evolution.</title>
        <authorList>
            <person name="Kasahara M."/>
            <person name="Naruse K."/>
            <person name="Sasaki S."/>
            <person name="Nakatani Y."/>
            <person name="Qu W."/>
            <person name="Ahsan B."/>
            <person name="Yamada T."/>
            <person name="Nagayasu Y."/>
            <person name="Doi K."/>
            <person name="Kasai Y."/>
            <person name="Jindo T."/>
            <person name="Kobayashi D."/>
            <person name="Shimada A."/>
            <person name="Toyoda A."/>
            <person name="Kuroki Y."/>
            <person name="Fujiyama A."/>
            <person name="Sasaki T."/>
            <person name="Shimizu A."/>
            <person name="Asakawa S."/>
            <person name="Shimizu N."/>
            <person name="Hashimoto S."/>
            <person name="Yang J."/>
            <person name="Lee Y."/>
            <person name="Matsushima K."/>
            <person name="Sugano S."/>
            <person name="Sakaizumi M."/>
            <person name="Narita T."/>
            <person name="Ohishi K."/>
            <person name="Haga S."/>
            <person name="Ohta F."/>
            <person name="Nomoto H."/>
            <person name="Nogata K."/>
            <person name="Morishita T."/>
            <person name="Endo T."/>
            <person name="Shin-I T."/>
            <person name="Takeda H."/>
            <person name="Morishita S."/>
            <person name="Kohara Y."/>
        </authorList>
    </citation>
    <scope>NUCLEOTIDE SEQUENCE [LARGE SCALE GENOMIC DNA]</scope>
    <source>
        <strain evidence="3 4">Hd-rR</strain>
    </source>
</reference>
<protein>
    <submittedName>
        <fullName evidence="3">Transmembrane protein 174</fullName>
    </submittedName>
</protein>
<dbReference type="STRING" id="8090.ENSORLP00000004037"/>
<keyword evidence="4" id="KW-1185">Reference proteome</keyword>
<evidence type="ECO:0000256" key="1">
    <source>
        <dbReference type="SAM" id="MobiDB-lite"/>
    </source>
</evidence>
<dbReference type="PANTHER" id="PTHR31020">
    <property type="entry name" value="TRANSMEMBRANE PROTEIN 174"/>
    <property type="match status" value="1"/>
</dbReference>
<evidence type="ECO:0000313" key="4">
    <source>
        <dbReference type="Proteomes" id="UP000001038"/>
    </source>
</evidence>
<keyword evidence="2" id="KW-1133">Transmembrane helix</keyword>
<dbReference type="Bgee" id="ENSORLG00000003242">
    <property type="expression patterns" value="Expressed in bone element and 5 other cell types or tissues"/>
</dbReference>
<proteinExistence type="predicted"/>
<organism evidence="3 4">
    <name type="scientific">Oryzias latipes</name>
    <name type="common">Japanese rice fish</name>
    <name type="synonym">Japanese killifish</name>
    <dbReference type="NCBI Taxonomy" id="8090"/>
    <lineage>
        <taxon>Eukaryota</taxon>
        <taxon>Metazoa</taxon>
        <taxon>Chordata</taxon>
        <taxon>Craniata</taxon>
        <taxon>Vertebrata</taxon>
        <taxon>Euteleostomi</taxon>
        <taxon>Actinopterygii</taxon>
        <taxon>Neopterygii</taxon>
        <taxon>Teleostei</taxon>
        <taxon>Neoteleostei</taxon>
        <taxon>Acanthomorphata</taxon>
        <taxon>Ovalentaria</taxon>
        <taxon>Atherinomorphae</taxon>
        <taxon>Beloniformes</taxon>
        <taxon>Adrianichthyidae</taxon>
        <taxon>Oryziinae</taxon>
        <taxon>Oryzias</taxon>
    </lineage>
</organism>
<evidence type="ECO:0000313" key="3">
    <source>
        <dbReference type="Ensembl" id="ENSORLP00000004037.2"/>
    </source>
</evidence>
<reference evidence="3" key="2">
    <citation type="submission" date="2025-08" db="UniProtKB">
        <authorList>
            <consortium name="Ensembl"/>
        </authorList>
    </citation>
    <scope>IDENTIFICATION</scope>
    <source>
        <strain evidence="3">Hd-rR</strain>
    </source>
</reference>
<dbReference type="InterPro" id="IPR027835">
    <property type="entry name" value="TMEM174"/>
</dbReference>
<dbReference type="GeneTree" id="ENSGT00390000004161"/>
<gene>
    <name evidence="3" type="primary">TMEM174</name>
    <name evidence="3" type="synonym">tmem174</name>
</gene>
<keyword evidence="2" id="KW-0472">Membrane</keyword>
<dbReference type="PANTHER" id="PTHR31020:SF1">
    <property type="entry name" value="TRANSMEMBRANE PROTEIN 174"/>
    <property type="match status" value="1"/>
</dbReference>
<feature type="transmembrane region" description="Helical" evidence="2">
    <location>
        <begin position="32"/>
        <end position="53"/>
    </location>
</feature>
<dbReference type="Proteomes" id="UP000001038">
    <property type="component" value="Chromosome 12"/>
</dbReference>
<feature type="region of interest" description="Disordered" evidence="1">
    <location>
        <begin position="186"/>
        <end position="228"/>
    </location>
</feature>
<evidence type="ECO:0000256" key="2">
    <source>
        <dbReference type="SAM" id="Phobius"/>
    </source>
</evidence>
<dbReference type="AlphaFoldDB" id="H2LDM7"/>
<name>H2LDM7_ORYLA</name>
<reference evidence="3" key="3">
    <citation type="submission" date="2025-09" db="UniProtKB">
        <authorList>
            <consortium name="Ensembl"/>
        </authorList>
    </citation>
    <scope>IDENTIFICATION</scope>
    <source>
        <strain evidence="3">Hd-rR</strain>
    </source>
</reference>
<dbReference type="HOGENOM" id="CLU_099888_0_0_1"/>
<sequence>MEWSSNRHLVCSWVHLLKPRQADRLEQEKTGAALLFSGVFLSMVGVTFTVIGWHHFRTSTSFQWTQLLGPILISVGGTFTVTSICKFRLISCWYCKEQEEEVFVVPIREPPSGRPTVVVHGINQPVMVQGTATMVCIPPVYNFLTQEVIEENEEQPGSSVGGVHASLPSYEDVYCLDNAAFTAEGDAEVGYRGSRTEGESGRGQKSSTSLHPPAYEDIYPSFQKHNPT</sequence>
<dbReference type="eggNOG" id="ENOG502RZ98">
    <property type="taxonomic scope" value="Eukaryota"/>
</dbReference>
<accession>H2LDM7</accession>
<dbReference type="Pfam" id="PF15029">
    <property type="entry name" value="TMEM174"/>
    <property type="match status" value="1"/>
</dbReference>
<dbReference type="InParanoid" id="H2LDM7"/>
<keyword evidence="2" id="KW-0812">Transmembrane</keyword>